<dbReference type="PANTHER" id="PTHR10395:SF7">
    <property type="entry name" value="5-HYDROXYISOURATE HYDROLASE"/>
    <property type="match status" value="1"/>
</dbReference>
<evidence type="ECO:0000256" key="4">
    <source>
        <dbReference type="ARBA" id="ARBA00011881"/>
    </source>
</evidence>
<dbReference type="SUPFAM" id="SSF49472">
    <property type="entry name" value="Transthyretin (synonym: prealbumin)"/>
    <property type="match status" value="1"/>
</dbReference>
<dbReference type="AlphaFoldDB" id="A0A3F2Y3G4"/>
<comment type="catalytic activity">
    <reaction evidence="1 7">
        <text>5-hydroxyisourate + H2O = 5-hydroxy-2-oxo-4-ureido-2,5-dihydro-1H-imidazole-5-carboxylate + H(+)</text>
        <dbReference type="Rhea" id="RHEA:23736"/>
        <dbReference type="ChEBI" id="CHEBI:15377"/>
        <dbReference type="ChEBI" id="CHEBI:15378"/>
        <dbReference type="ChEBI" id="CHEBI:18072"/>
        <dbReference type="ChEBI" id="CHEBI:58639"/>
        <dbReference type="EC" id="3.5.2.17"/>
    </reaction>
</comment>
<evidence type="ECO:0000256" key="6">
    <source>
        <dbReference type="ARBA" id="ARBA00022801"/>
    </source>
</evidence>
<comment type="subunit">
    <text evidence="4 7">Homotetramer.</text>
</comment>
<dbReference type="InterPro" id="IPR023416">
    <property type="entry name" value="Transthyretin/HIU_hydrolase_d"/>
</dbReference>
<dbReference type="NCBIfam" id="TIGR02962">
    <property type="entry name" value="hdxy_isourate"/>
    <property type="match status" value="1"/>
</dbReference>
<sequence>MSSRPPITCHILDTTCGKPAENVKCEISYIPSNGITSPSEVKPFGYAYTNQDGRIGSWNAANSTETFINAENNQWTKLVSGTYRIRYHTKDYFLKRDGTTFFPFIDIWFEVPAIPEKHYHVPLLLSNYGYSTYRGS</sequence>
<dbReference type="EMBL" id="CABFWN010000002">
    <property type="protein sequence ID" value="VUG17795.1"/>
    <property type="molecule type" value="Genomic_DNA"/>
</dbReference>
<keyword evidence="6 7" id="KW-0378">Hydrolase</keyword>
<evidence type="ECO:0000256" key="7">
    <source>
        <dbReference type="RuleBase" id="RU361270"/>
    </source>
</evidence>
<evidence type="ECO:0000256" key="5">
    <source>
        <dbReference type="ARBA" id="ARBA00022631"/>
    </source>
</evidence>
<gene>
    <name evidence="10" type="ORF">DEBR0S2_16512G</name>
    <name evidence="9" type="ORF">HII12_003258</name>
</gene>
<dbReference type="PANTHER" id="PTHR10395">
    <property type="entry name" value="URICASE AND TRANSTHYRETIN-RELATED"/>
    <property type="match status" value="1"/>
</dbReference>
<proteinExistence type="inferred from homology"/>
<dbReference type="InterPro" id="IPR014306">
    <property type="entry name" value="Hydroxyisourate_hydrolase"/>
</dbReference>
<dbReference type="STRING" id="5007.A0A3F2Y3G4"/>
<dbReference type="GO" id="GO:0006144">
    <property type="term" value="P:purine nucleobase metabolic process"/>
    <property type="evidence" value="ECO:0007669"/>
    <property type="project" value="UniProtKB-KW"/>
</dbReference>
<dbReference type="Proteomes" id="UP000568158">
    <property type="component" value="Unassembled WGS sequence"/>
</dbReference>
<evidence type="ECO:0000256" key="2">
    <source>
        <dbReference type="ARBA" id="ARBA00002704"/>
    </source>
</evidence>
<accession>A0A3F2Y3G4</accession>
<dbReference type="EMBL" id="JABCYN010000030">
    <property type="protein sequence ID" value="KAF6009712.1"/>
    <property type="molecule type" value="Genomic_DNA"/>
</dbReference>
<feature type="domain" description="Transthyretin/hydroxyisourate hydrolase" evidence="8">
    <location>
        <begin position="7"/>
        <end position="135"/>
    </location>
</feature>
<organism evidence="10 11">
    <name type="scientific">Dekkera bruxellensis</name>
    <name type="common">Brettanomyces custersii</name>
    <dbReference type="NCBI Taxonomy" id="5007"/>
    <lineage>
        <taxon>Eukaryota</taxon>
        <taxon>Fungi</taxon>
        <taxon>Dikarya</taxon>
        <taxon>Ascomycota</taxon>
        <taxon>Saccharomycotina</taxon>
        <taxon>Pichiomycetes</taxon>
        <taxon>Pichiales</taxon>
        <taxon>Pichiaceae</taxon>
        <taxon>Brettanomyces</taxon>
    </lineage>
</organism>
<dbReference type="OMA" id="CSENQNY"/>
<comment type="function">
    <text evidence="2">Catalyzes the hydrolysis of 5-hydroxyisourate (HIU) to 2-oxo-4-hydroxy-4-carboxy-5-ureidoimidazoline (OHCU).</text>
</comment>
<evidence type="ECO:0000259" key="8">
    <source>
        <dbReference type="Pfam" id="PF00576"/>
    </source>
</evidence>
<reference evidence="9 12" key="2">
    <citation type="journal article" date="2020" name="Appl. Microbiol. Biotechnol.">
        <title>Targeted gene deletion in Brettanomyces bruxellensis with an expression-free CRISPR-Cas9 system.</title>
        <authorList>
            <person name="Varela C."/>
            <person name="Bartel C."/>
            <person name="Onetto C."/>
            <person name="Borneman A."/>
        </authorList>
    </citation>
    <scope>NUCLEOTIDE SEQUENCE [LARGE SCALE GENOMIC DNA]</scope>
    <source>
        <strain evidence="9 12">AWRI1613</strain>
    </source>
</reference>
<name>A0A3F2Y3G4_DEKBR</name>
<evidence type="ECO:0000313" key="9">
    <source>
        <dbReference type="EMBL" id="KAF6009712.1"/>
    </source>
</evidence>
<keyword evidence="11" id="KW-1185">Reference proteome</keyword>
<dbReference type="EC" id="3.5.2.17" evidence="7"/>
<evidence type="ECO:0000313" key="11">
    <source>
        <dbReference type="Proteomes" id="UP000478008"/>
    </source>
</evidence>
<comment type="similarity">
    <text evidence="3 7">Belongs to the transthyretin family. 5-hydroxyisourate hydrolase subfamily.</text>
</comment>
<dbReference type="Gene3D" id="2.60.40.180">
    <property type="entry name" value="Transthyretin/hydroxyisourate hydrolase domain"/>
    <property type="match status" value="1"/>
</dbReference>
<dbReference type="Proteomes" id="UP000478008">
    <property type="component" value="Unassembled WGS sequence"/>
</dbReference>
<reference evidence="10 11" key="1">
    <citation type="submission" date="2019-07" db="EMBL/GenBank/DDBJ databases">
        <authorList>
            <person name="Friedrich A."/>
            <person name="Schacherer J."/>
        </authorList>
    </citation>
    <scope>NUCLEOTIDE SEQUENCE [LARGE SCALE GENOMIC DNA]</scope>
</reference>
<keyword evidence="5 7" id="KW-0659">Purine metabolism</keyword>
<evidence type="ECO:0000313" key="12">
    <source>
        <dbReference type="Proteomes" id="UP000568158"/>
    </source>
</evidence>
<dbReference type="InterPro" id="IPR036817">
    <property type="entry name" value="Transthyretin/HIU_hydrolase_sf"/>
</dbReference>
<dbReference type="Pfam" id="PF00576">
    <property type="entry name" value="Transthyretin"/>
    <property type="match status" value="1"/>
</dbReference>
<dbReference type="CDD" id="cd05822">
    <property type="entry name" value="TLP_HIUase"/>
    <property type="match status" value="1"/>
</dbReference>
<evidence type="ECO:0000313" key="10">
    <source>
        <dbReference type="EMBL" id="VUG17795.1"/>
    </source>
</evidence>
<evidence type="ECO:0000256" key="3">
    <source>
        <dbReference type="ARBA" id="ARBA00009850"/>
    </source>
</evidence>
<dbReference type="GO" id="GO:0033971">
    <property type="term" value="F:hydroxyisourate hydrolase activity"/>
    <property type="evidence" value="ECO:0007669"/>
    <property type="project" value="UniProtKB-EC"/>
</dbReference>
<evidence type="ECO:0000256" key="1">
    <source>
        <dbReference type="ARBA" id="ARBA00001043"/>
    </source>
</evidence>
<protein>
    <recommendedName>
        <fullName evidence="7">5-hydroxyisourate hydrolase</fullName>
        <shortName evidence="7">HIU hydrolase</shortName>
        <shortName evidence="7">HIUHase</shortName>
        <ecNumber evidence="7">3.5.2.17</ecNumber>
    </recommendedName>
</protein>